<dbReference type="HOGENOM" id="CLU_3178750_0_0_2"/>
<dbReference type="AlphaFoldDB" id="D2PJ28"/>
<name>D2PJ28_SACI9</name>
<dbReference type="EMBL" id="CP001731">
    <property type="protein sequence ID" value="ADB86781.1"/>
    <property type="molecule type" value="Genomic_DNA"/>
</dbReference>
<evidence type="ECO:0000313" key="1">
    <source>
        <dbReference type="EMBL" id="ADB86781.1"/>
    </source>
</evidence>
<gene>
    <name evidence="1" type="ordered locus">LD85_1100</name>
</gene>
<organism evidence="1 2">
    <name type="scientific">Saccharolobus islandicus (strain L.D.8.5 / Lassen #2)</name>
    <name type="common">Sulfolobus islandicus</name>
    <dbReference type="NCBI Taxonomy" id="425944"/>
    <lineage>
        <taxon>Archaea</taxon>
        <taxon>Thermoproteota</taxon>
        <taxon>Thermoprotei</taxon>
        <taxon>Sulfolobales</taxon>
        <taxon>Sulfolobaceae</taxon>
        <taxon>Saccharolobus</taxon>
    </lineage>
</organism>
<protein>
    <submittedName>
        <fullName evidence="1">Uncharacterized protein</fullName>
    </submittedName>
</protein>
<proteinExistence type="predicted"/>
<evidence type="ECO:0000313" key="2">
    <source>
        <dbReference type="Proteomes" id="UP000001404"/>
    </source>
</evidence>
<sequence length="46" mass="5446">MLAQALSDKITVTRLSKDGLYKENFRDYLKYISLDYKNIRGILLHQ</sequence>
<dbReference type="KEGG" id="sii:LD85_1100"/>
<reference evidence="2" key="1">
    <citation type="journal article" date="2009" name="Proc. Natl. Acad. Sci. U.S.A.">
        <title>Biogeography of the Sulfolobus islandicus pan-genome.</title>
        <authorList>
            <person name="Reno M.L."/>
            <person name="Held N.L."/>
            <person name="Fields C.J."/>
            <person name="Burke P.V."/>
            <person name="Whitaker R.J."/>
        </authorList>
    </citation>
    <scope>NUCLEOTIDE SEQUENCE [LARGE SCALE GENOMIC DNA]</scope>
    <source>
        <strain evidence="2">L.D.8.5 / Lassen #2</strain>
    </source>
</reference>
<dbReference type="Proteomes" id="UP000001404">
    <property type="component" value="Chromosome"/>
</dbReference>
<accession>D2PJ28</accession>